<dbReference type="EMBL" id="JACCCU010000001">
    <property type="protein sequence ID" value="NYF87974.1"/>
    <property type="molecule type" value="Genomic_DNA"/>
</dbReference>
<protein>
    <submittedName>
        <fullName evidence="6">AraC-like DNA-binding protein</fullName>
    </submittedName>
</protein>
<dbReference type="InterPro" id="IPR050204">
    <property type="entry name" value="AraC_XylS_family_regulators"/>
</dbReference>
<sequence>MRGYGNEWGKHFFVDAASSIVVEQANRPPFAVTRLISHVIPPDITTTIPTEDSFLISVALQTMRRGTWDHWTDGKAISVPVVPTFHASVFDLQAGQVAWVKTAFDYLHFNIPRETVDAFTEEHGICKVATIRPTICADDHAIANLTRLILPFLDDPRERSELFLDHFGLLLCSRLVEGYTASSFSIEKCRGGLAPWQKRRAEELLMNHLEGNLKLERLARECNLSAGHFARAFKTTFGVSVHRWVVDRRIEHAKVLMSHSTLSLPDVAFRTGFSSQSTFSRAFQQHVGASPGVWRRNVGPTSSQTRRLPWTQPLTSTSSEMSAR</sequence>
<dbReference type="SMART" id="SM00342">
    <property type="entry name" value="HTH_ARAC"/>
    <property type="match status" value="1"/>
</dbReference>
<dbReference type="PANTHER" id="PTHR46796:SF14">
    <property type="entry name" value="TRANSCRIPTIONAL REGULATORY PROTEIN"/>
    <property type="match status" value="1"/>
</dbReference>
<gene>
    <name evidence="6" type="ORF">HDF08_000041</name>
</gene>
<organism evidence="6 7">
    <name type="scientific">Tunturiibacter lichenicola</name>
    <dbReference type="NCBI Taxonomy" id="2051959"/>
    <lineage>
        <taxon>Bacteria</taxon>
        <taxon>Pseudomonadati</taxon>
        <taxon>Acidobacteriota</taxon>
        <taxon>Terriglobia</taxon>
        <taxon>Terriglobales</taxon>
        <taxon>Acidobacteriaceae</taxon>
        <taxon>Tunturiibacter</taxon>
    </lineage>
</organism>
<evidence type="ECO:0000256" key="1">
    <source>
        <dbReference type="ARBA" id="ARBA00023015"/>
    </source>
</evidence>
<dbReference type="Pfam" id="PF12833">
    <property type="entry name" value="HTH_18"/>
    <property type="match status" value="1"/>
</dbReference>
<evidence type="ECO:0000256" key="3">
    <source>
        <dbReference type="ARBA" id="ARBA00023163"/>
    </source>
</evidence>
<dbReference type="Gene3D" id="1.10.10.60">
    <property type="entry name" value="Homeodomain-like"/>
    <property type="match status" value="2"/>
</dbReference>
<dbReference type="SUPFAM" id="SSF46689">
    <property type="entry name" value="Homeodomain-like"/>
    <property type="match status" value="2"/>
</dbReference>
<evidence type="ECO:0000256" key="2">
    <source>
        <dbReference type="ARBA" id="ARBA00023125"/>
    </source>
</evidence>
<proteinExistence type="predicted"/>
<evidence type="ECO:0000313" key="6">
    <source>
        <dbReference type="EMBL" id="NYF87974.1"/>
    </source>
</evidence>
<evidence type="ECO:0000259" key="5">
    <source>
        <dbReference type="PROSITE" id="PS01124"/>
    </source>
</evidence>
<keyword evidence="2" id="KW-0238">DNA-binding</keyword>
<dbReference type="InterPro" id="IPR009057">
    <property type="entry name" value="Homeodomain-like_sf"/>
</dbReference>
<comment type="caution">
    <text evidence="6">The sequence shown here is derived from an EMBL/GenBank/DDBJ whole genome shotgun (WGS) entry which is preliminary data.</text>
</comment>
<feature type="compositionally biased region" description="Polar residues" evidence="4">
    <location>
        <begin position="299"/>
        <end position="324"/>
    </location>
</feature>
<feature type="region of interest" description="Disordered" evidence="4">
    <location>
        <begin position="291"/>
        <end position="324"/>
    </location>
</feature>
<dbReference type="GO" id="GO:0043565">
    <property type="term" value="F:sequence-specific DNA binding"/>
    <property type="evidence" value="ECO:0007669"/>
    <property type="project" value="InterPro"/>
</dbReference>
<keyword evidence="3" id="KW-0804">Transcription</keyword>
<keyword evidence="1" id="KW-0805">Transcription regulation</keyword>
<dbReference type="AlphaFoldDB" id="A0A852VBY5"/>
<accession>A0A852VBY5</accession>
<dbReference type="InterPro" id="IPR018062">
    <property type="entry name" value="HTH_AraC-typ_CS"/>
</dbReference>
<dbReference type="PROSITE" id="PS00041">
    <property type="entry name" value="HTH_ARAC_FAMILY_1"/>
    <property type="match status" value="1"/>
</dbReference>
<evidence type="ECO:0000313" key="7">
    <source>
        <dbReference type="Proteomes" id="UP000564385"/>
    </source>
</evidence>
<name>A0A852VBY5_9BACT</name>
<reference evidence="6 7" key="1">
    <citation type="submission" date="2020-07" db="EMBL/GenBank/DDBJ databases">
        <title>Genomic Encyclopedia of Type Strains, Phase IV (KMG-V): Genome sequencing to study the core and pangenomes of soil and plant-associated prokaryotes.</title>
        <authorList>
            <person name="Whitman W."/>
        </authorList>
    </citation>
    <scope>NUCLEOTIDE SEQUENCE [LARGE SCALE GENOMIC DNA]</scope>
    <source>
        <strain evidence="6 7">M8UP22</strain>
    </source>
</reference>
<feature type="domain" description="HTH araC/xylS-type" evidence="5">
    <location>
        <begin position="199"/>
        <end position="297"/>
    </location>
</feature>
<dbReference type="PANTHER" id="PTHR46796">
    <property type="entry name" value="HTH-TYPE TRANSCRIPTIONAL ACTIVATOR RHAS-RELATED"/>
    <property type="match status" value="1"/>
</dbReference>
<dbReference type="Proteomes" id="UP000564385">
    <property type="component" value="Unassembled WGS sequence"/>
</dbReference>
<dbReference type="PROSITE" id="PS01124">
    <property type="entry name" value="HTH_ARAC_FAMILY_2"/>
    <property type="match status" value="1"/>
</dbReference>
<dbReference type="PRINTS" id="PR00032">
    <property type="entry name" value="HTHARAC"/>
</dbReference>
<dbReference type="InterPro" id="IPR018060">
    <property type="entry name" value="HTH_AraC"/>
</dbReference>
<evidence type="ECO:0000256" key="4">
    <source>
        <dbReference type="SAM" id="MobiDB-lite"/>
    </source>
</evidence>
<dbReference type="GO" id="GO:0003700">
    <property type="term" value="F:DNA-binding transcription factor activity"/>
    <property type="evidence" value="ECO:0007669"/>
    <property type="project" value="InterPro"/>
</dbReference>
<dbReference type="InterPro" id="IPR020449">
    <property type="entry name" value="Tscrpt_reg_AraC-type_HTH"/>
</dbReference>